<dbReference type="InterPro" id="IPR042099">
    <property type="entry name" value="ANL_N_sf"/>
</dbReference>
<dbReference type="GO" id="GO:0005737">
    <property type="term" value="C:cytoplasm"/>
    <property type="evidence" value="ECO:0007669"/>
    <property type="project" value="TreeGrafter"/>
</dbReference>
<dbReference type="Proteomes" id="UP001055172">
    <property type="component" value="Unassembled WGS sequence"/>
</dbReference>
<evidence type="ECO:0000313" key="3">
    <source>
        <dbReference type="EMBL" id="GJC89897.1"/>
    </source>
</evidence>
<dbReference type="SUPFAM" id="SSF56801">
    <property type="entry name" value="Acetyl-CoA synthetase-like"/>
    <property type="match status" value="1"/>
</dbReference>
<dbReference type="PANTHER" id="PTHR45527:SF1">
    <property type="entry name" value="FATTY ACID SYNTHASE"/>
    <property type="match status" value="1"/>
</dbReference>
<protein>
    <submittedName>
        <fullName evidence="3">Nonribosomal peptide synthase nlsA</fullName>
    </submittedName>
</protein>
<evidence type="ECO:0000313" key="4">
    <source>
        <dbReference type="Proteomes" id="UP001055172"/>
    </source>
</evidence>
<dbReference type="GO" id="GO:0044550">
    <property type="term" value="P:secondary metabolite biosynthetic process"/>
    <property type="evidence" value="ECO:0007669"/>
    <property type="project" value="TreeGrafter"/>
</dbReference>
<organism evidence="3 4">
    <name type="scientific">Colletotrichum liriopes</name>
    <dbReference type="NCBI Taxonomy" id="708192"/>
    <lineage>
        <taxon>Eukaryota</taxon>
        <taxon>Fungi</taxon>
        <taxon>Dikarya</taxon>
        <taxon>Ascomycota</taxon>
        <taxon>Pezizomycotina</taxon>
        <taxon>Sordariomycetes</taxon>
        <taxon>Hypocreomycetidae</taxon>
        <taxon>Glomerellales</taxon>
        <taxon>Glomerellaceae</taxon>
        <taxon>Colletotrichum</taxon>
        <taxon>Colletotrichum spaethianum species complex</taxon>
    </lineage>
</organism>
<dbReference type="Gene3D" id="3.40.50.12780">
    <property type="entry name" value="N-terminal domain of ligase-like"/>
    <property type="match status" value="1"/>
</dbReference>
<comment type="caution">
    <text evidence="3">The sequence shown here is derived from an EMBL/GenBank/DDBJ whole genome shotgun (WGS) entry which is preliminary data.</text>
</comment>
<evidence type="ECO:0000256" key="1">
    <source>
        <dbReference type="ARBA" id="ARBA00022450"/>
    </source>
</evidence>
<reference evidence="3 4" key="1">
    <citation type="submission" date="2021-07" db="EMBL/GenBank/DDBJ databases">
        <title>Genome data of Colletotrichum spaethianum.</title>
        <authorList>
            <person name="Utami Y.D."/>
            <person name="Hiruma K."/>
        </authorList>
    </citation>
    <scope>NUCLEOTIDE SEQUENCE [LARGE SCALE GENOMIC DNA]</scope>
    <source>
        <strain evidence="3 4">MAFF 242679</strain>
    </source>
</reference>
<name>A0AA37H0X4_9PEZI</name>
<keyword evidence="4" id="KW-1185">Reference proteome</keyword>
<dbReference type="GO" id="GO:0043041">
    <property type="term" value="P:amino acid activation for nonribosomal peptide biosynthetic process"/>
    <property type="evidence" value="ECO:0007669"/>
    <property type="project" value="TreeGrafter"/>
</dbReference>
<dbReference type="GO" id="GO:0031177">
    <property type="term" value="F:phosphopantetheine binding"/>
    <property type="evidence" value="ECO:0007669"/>
    <property type="project" value="TreeGrafter"/>
</dbReference>
<dbReference type="EMBL" id="BPPX01000046">
    <property type="protein sequence ID" value="GJC89897.1"/>
    <property type="molecule type" value="Genomic_DNA"/>
</dbReference>
<evidence type="ECO:0000256" key="2">
    <source>
        <dbReference type="ARBA" id="ARBA00022553"/>
    </source>
</evidence>
<dbReference type="SUPFAM" id="SSF52777">
    <property type="entry name" value="CoA-dependent acyltransferases"/>
    <property type="match status" value="1"/>
</dbReference>
<dbReference type="Gene3D" id="3.30.559.30">
    <property type="entry name" value="Nonribosomal peptide synthetase, condensation domain"/>
    <property type="match status" value="1"/>
</dbReference>
<sequence>MDRTRSIAQYLRGVQDHAVKMIAHKQFGLRQISKTTPEAKDACDFSSLLVIQPVGGLEPNADVKDPALIPVDLARLTSESDAAFQDYFNYPLVTQGRIYADRVELLLVYDSMLLQDAQMGAPSAHFNHVVQQLLTQDETPGSLGNVSVSGPWDSEKVLSWNTCPPKLVNTCIQDLVPMQAAEHPDRQAISAWDRSATYDDLETMSTVFAKHLVRNGVRPETMVPVCFEKTFWAAVAMLDV</sequence>
<keyword evidence="1" id="KW-0596">Phosphopantetheine</keyword>
<proteinExistence type="predicted"/>
<keyword evidence="2" id="KW-0597">Phosphoprotein</keyword>
<gene>
    <name evidence="3" type="ORF">ColLi_12735</name>
</gene>
<accession>A0AA37H0X4</accession>
<dbReference type="PANTHER" id="PTHR45527">
    <property type="entry name" value="NONRIBOSOMAL PEPTIDE SYNTHETASE"/>
    <property type="match status" value="1"/>
</dbReference>
<dbReference type="AlphaFoldDB" id="A0AA37H0X4"/>